<comment type="caution">
    <text evidence="11">Lacks conserved residue(s) required for the propagation of feature annotation.</text>
</comment>
<feature type="disulfide bond" evidence="11">
    <location>
        <begin position="86"/>
        <end position="104"/>
    </location>
</feature>
<comment type="subcellular location">
    <subcellularLocation>
        <location evidence="1">Membrane</location>
        <topology evidence="1">Single-pass type I membrane protein</topology>
    </subcellularLocation>
</comment>
<organism evidence="15 16">
    <name type="scientific">Sus scrofa</name>
    <name type="common">Pig</name>
    <dbReference type="NCBI Taxonomy" id="9823"/>
    <lineage>
        <taxon>Eukaryota</taxon>
        <taxon>Metazoa</taxon>
        <taxon>Chordata</taxon>
        <taxon>Craniata</taxon>
        <taxon>Vertebrata</taxon>
        <taxon>Euteleostomi</taxon>
        <taxon>Mammalia</taxon>
        <taxon>Eutheria</taxon>
        <taxon>Laurasiatheria</taxon>
        <taxon>Artiodactyla</taxon>
        <taxon>Suina</taxon>
        <taxon>Suidae</taxon>
        <taxon>Sus</taxon>
    </lineage>
</organism>
<dbReference type="PRINTS" id="PR01956">
    <property type="entry name" value="TNFACTORR10"/>
</dbReference>
<evidence type="ECO:0000256" key="13">
    <source>
        <dbReference type="SAM" id="Phobius"/>
    </source>
</evidence>
<dbReference type="GO" id="GO:0045569">
    <property type="term" value="F:TRAIL binding"/>
    <property type="evidence" value="ECO:0007669"/>
    <property type="project" value="InterPro"/>
</dbReference>
<dbReference type="GO" id="GO:0007165">
    <property type="term" value="P:signal transduction"/>
    <property type="evidence" value="ECO:0007669"/>
    <property type="project" value="UniProtKB-ARBA"/>
</dbReference>
<keyword evidence="6 13" id="KW-1133">Transmembrane helix</keyword>
<dbReference type="PROSITE" id="PS50050">
    <property type="entry name" value="TNFR_NGFR_2"/>
    <property type="match status" value="2"/>
</dbReference>
<feature type="transmembrane region" description="Helical" evidence="13">
    <location>
        <begin position="184"/>
        <end position="206"/>
    </location>
</feature>
<dbReference type="FunFam" id="2.10.50.10:FF:000016">
    <property type="entry name" value="Tumor necrosis factor receptor superfamily member 10B"/>
    <property type="match status" value="1"/>
</dbReference>
<evidence type="ECO:0000256" key="8">
    <source>
        <dbReference type="ARBA" id="ARBA00023157"/>
    </source>
</evidence>
<dbReference type="PANTHER" id="PTHR46330">
    <property type="entry name" value="TUMOR NECROSIS FACTOR RECEPTOR SUPERFAMILY MEMBER 10B"/>
    <property type="match status" value="1"/>
</dbReference>
<dbReference type="InterPro" id="IPR034024">
    <property type="entry name" value="TNFRSF10_N"/>
</dbReference>
<evidence type="ECO:0000256" key="9">
    <source>
        <dbReference type="ARBA" id="ARBA00023170"/>
    </source>
</evidence>
<evidence type="ECO:0000256" key="7">
    <source>
        <dbReference type="ARBA" id="ARBA00023136"/>
    </source>
</evidence>
<evidence type="ECO:0000256" key="6">
    <source>
        <dbReference type="ARBA" id="ARBA00022989"/>
    </source>
</evidence>
<dbReference type="InterPro" id="IPR052491">
    <property type="entry name" value="TNFRSF10"/>
</dbReference>
<dbReference type="Ensembl" id="ENSSSCT00060065481.1">
    <property type="protein sequence ID" value="ENSSSCP00060028033.1"/>
    <property type="gene ID" value="ENSSSCG00060048225.1"/>
</dbReference>
<name>A0A8D1VP98_PIG</name>
<dbReference type="Proteomes" id="UP000694723">
    <property type="component" value="Unplaced"/>
</dbReference>
<accession>A0A8D1VP98</accession>
<feature type="repeat" description="TNFR-Cys" evidence="11">
    <location>
        <begin position="105"/>
        <end position="145"/>
    </location>
</feature>
<feature type="domain" description="TNFR-Cys" evidence="14">
    <location>
        <begin position="63"/>
        <end position="104"/>
    </location>
</feature>
<dbReference type="InterPro" id="IPR001368">
    <property type="entry name" value="TNFR/NGFR_Cys_rich_reg"/>
</dbReference>
<dbReference type="AlphaFoldDB" id="A0A8D1VP98"/>
<keyword evidence="4" id="KW-0732">Signal</keyword>
<evidence type="ECO:0000256" key="4">
    <source>
        <dbReference type="ARBA" id="ARBA00022729"/>
    </source>
</evidence>
<feature type="region of interest" description="Disordered" evidence="12">
    <location>
        <begin position="148"/>
        <end position="180"/>
    </location>
</feature>
<dbReference type="Gene3D" id="2.10.50.10">
    <property type="entry name" value="Tumor Necrosis Factor Receptor, subunit A, domain 2"/>
    <property type="match status" value="3"/>
</dbReference>
<keyword evidence="5" id="KW-0677">Repeat</keyword>
<dbReference type="GO" id="GO:0006915">
    <property type="term" value="P:apoptotic process"/>
    <property type="evidence" value="ECO:0007669"/>
    <property type="project" value="UniProtKB-KW"/>
</dbReference>
<evidence type="ECO:0000256" key="2">
    <source>
        <dbReference type="ARBA" id="ARBA00022692"/>
    </source>
</evidence>
<evidence type="ECO:0000313" key="16">
    <source>
        <dbReference type="Proteomes" id="UP000694723"/>
    </source>
</evidence>
<feature type="compositionally biased region" description="Polar residues" evidence="12">
    <location>
        <begin position="165"/>
        <end position="180"/>
    </location>
</feature>
<proteinExistence type="predicted"/>
<feature type="disulfide bond" evidence="11">
    <location>
        <begin position="83"/>
        <end position="96"/>
    </location>
</feature>
<evidence type="ECO:0000256" key="12">
    <source>
        <dbReference type="SAM" id="MobiDB-lite"/>
    </source>
</evidence>
<evidence type="ECO:0000256" key="10">
    <source>
        <dbReference type="ARBA" id="ARBA00023180"/>
    </source>
</evidence>
<keyword evidence="2 13" id="KW-0812">Transmembrane</keyword>
<feature type="domain" description="TNFR-Cys" evidence="14">
    <location>
        <begin position="105"/>
        <end position="145"/>
    </location>
</feature>
<evidence type="ECO:0000313" key="15">
    <source>
        <dbReference type="Ensembl" id="ENSSSCP00060028033.1"/>
    </source>
</evidence>
<dbReference type="Pfam" id="PF00020">
    <property type="entry name" value="TNFR_c6"/>
    <property type="match status" value="2"/>
</dbReference>
<feature type="disulfide bond" evidence="11">
    <location>
        <begin position="127"/>
        <end position="145"/>
    </location>
</feature>
<keyword evidence="7 13" id="KW-0472">Membrane</keyword>
<dbReference type="SUPFAM" id="SSF57586">
    <property type="entry name" value="TNF receptor-like"/>
    <property type="match status" value="3"/>
</dbReference>
<dbReference type="FunFam" id="2.10.50.10:FF:000004">
    <property type="entry name" value="Tumor necrosis factor receptor superfamily member 6"/>
    <property type="match status" value="1"/>
</dbReference>
<sequence length="301" mass="32439">MNLNPETKMMRMMKMKVTAASAMPTRQERVHQQFNVPQGWRRNFWELCPPGYHVSEDGKNCTSCIHGVDFTIYWNVLPSCLPCTTCKSGEEEKTPCTATADTRCECKPGTFREENSPEFCQKCHTRCPDGMVMATPCTPSSDLKCMDQESGTRGSGEAPDLGEPVTTNLQPPTASSPSSGNSELVVGIAVPCSILLLAVVIACLVCKCKVQGEVPGWKGEARAPPPSPQSFWCPGLALILVPRIPLHLPPPLLLRGPGSPQSHISADGPLVPMATEKGARSALHAFRAPSRGREVVSTSLG</sequence>
<evidence type="ECO:0000256" key="1">
    <source>
        <dbReference type="ARBA" id="ARBA00004479"/>
    </source>
</evidence>
<dbReference type="PROSITE" id="PS00652">
    <property type="entry name" value="TNFR_NGFR_1"/>
    <property type="match status" value="1"/>
</dbReference>
<evidence type="ECO:0000259" key="14">
    <source>
        <dbReference type="PROSITE" id="PS50050"/>
    </source>
</evidence>
<protein>
    <recommendedName>
        <fullName evidence="14">TNFR-Cys domain-containing protein</fullName>
    </recommendedName>
</protein>
<dbReference type="GO" id="GO:0016020">
    <property type="term" value="C:membrane"/>
    <property type="evidence" value="ECO:0007669"/>
    <property type="project" value="UniProtKB-SubCell"/>
</dbReference>
<evidence type="ECO:0000256" key="5">
    <source>
        <dbReference type="ARBA" id="ARBA00022737"/>
    </source>
</evidence>
<dbReference type="GO" id="GO:0004888">
    <property type="term" value="F:transmembrane signaling receptor activity"/>
    <property type="evidence" value="ECO:0007669"/>
    <property type="project" value="UniProtKB-ARBA"/>
</dbReference>
<dbReference type="InterPro" id="IPR020465">
    <property type="entry name" value="TNFR_10"/>
</dbReference>
<dbReference type="CDD" id="cd10580">
    <property type="entry name" value="TNFRSF10"/>
    <property type="match status" value="1"/>
</dbReference>
<keyword evidence="8 11" id="KW-1015">Disulfide bond</keyword>
<keyword evidence="10" id="KW-0325">Glycoprotein</keyword>
<keyword evidence="9" id="KW-0675">Receptor</keyword>
<reference evidence="15" key="1">
    <citation type="submission" date="2025-08" db="UniProtKB">
        <authorList>
            <consortium name="Ensembl"/>
        </authorList>
    </citation>
    <scope>IDENTIFICATION</scope>
</reference>
<evidence type="ECO:0000256" key="3">
    <source>
        <dbReference type="ARBA" id="ARBA00022703"/>
    </source>
</evidence>
<feature type="repeat" description="TNFR-Cys" evidence="11">
    <location>
        <begin position="63"/>
        <end position="104"/>
    </location>
</feature>
<dbReference type="SMART" id="SM00208">
    <property type="entry name" value="TNFR"/>
    <property type="match status" value="2"/>
</dbReference>
<evidence type="ECO:0000256" key="11">
    <source>
        <dbReference type="PROSITE-ProRule" id="PRU00206"/>
    </source>
</evidence>
<dbReference type="PANTHER" id="PTHR46330:SF1">
    <property type="entry name" value="TUMOR NECROSIS FACTOR RECEPTOR SUPERFAMILY MEMBER 10B"/>
    <property type="match status" value="1"/>
</dbReference>
<keyword evidence="3" id="KW-0053">Apoptosis</keyword>